<dbReference type="Pfam" id="PF00172">
    <property type="entry name" value="Zn_clus"/>
    <property type="match status" value="2"/>
</dbReference>
<reference evidence="3" key="2">
    <citation type="submission" date="2015-01" db="EMBL/GenBank/DDBJ databases">
        <title>Evolutionary Origins and Diversification of the Mycorrhizal Mutualists.</title>
        <authorList>
            <consortium name="DOE Joint Genome Institute"/>
            <consortium name="Mycorrhizal Genomics Consortium"/>
            <person name="Kohler A."/>
            <person name="Kuo A."/>
            <person name="Nagy L.G."/>
            <person name="Floudas D."/>
            <person name="Copeland A."/>
            <person name="Barry K.W."/>
            <person name="Cichocki N."/>
            <person name="Veneault-Fourrey C."/>
            <person name="LaButti K."/>
            <person name="Lindquist E.A."/>
            <person name="Lipzen A."/>
            <person name="Lundell T."/>
            <person name="Morin E."/>
            <person name="Murat C."/>
            <person name="Riley R."/>
            <person name="Ohm R."/>
            <person name="Sun H."/>
            <person name="Tunlid A."/>
            <person name="Henrissat B."/>
            <person name="Grigoriev I.V."/>
            <person name="Hibbett D.S."/>
            <person name="Martin F."/>
        </authorList>
    </citation>
    <scope>NUCLEOTIDE SEQUENCE [LARGE SCALE GENOMIC DNA]</scope>
    <source>
        <strain evidence="3">LaAM-08-1</strain>
    </source>
</reference>
<dbReference type="HOGENOM" id="CLU_1806481_0_0_1"/>
<organism evidence="2 3">
    <name type="scientific">Laccaria amethystina LaAM-08-1</name>
    <dbReference type="NCBI Taxonomy" id="1095629"/>
    <lineage>
        <taxon>Eukaryota</taxon>
        <taxon>Fungi</taxon>
        <taxon>Dikarya</taxon>
        <taxon>Basidiomycota</taxon>
        <taxon>Agaricomycotina</taxon>
        <taxon>Agaricomycetes</taxon>
        <taxon>Agaricomycetidae</taxon>
        <taxon>Agaricales</taxon>
        <taxon>Agaricineae</taxon>
        <taxon>Hydnangiaceae</taxon>
        <taxon>Laccaria</taxon>
    </lineage>
</organism>
<protein>
    <recommendedName>
        <fullName evidence="1">Zn(2)-C6 fungal-type domain-containing protein</fullName>
    </recommendedName>
</protein>
<feature type="domain" description="Zn(2)-C6 fungal-type" evidence="1">
    <location>
        <begin position="57"/>
        <end position="84"/>
    </location>
</feature>
<dbReference type="EMBL" id="KN838540">
    <property type="protein sequence ID" value="KIK08851.1"/>
    <property type="molecule type" value="Genomic_DNA"/>
</dbReference>
<name>A0A0C9XV05_9AGAR</name>
<dbReference type="PROSITE" id="PS50048">
    <property type="entry name" value="ZN2_CY6_FUNGAL_2"/>
    <property type="match status" value="2"/>
</dbReference>
<dbReference type="CDD" id="cd00067">
    <property type="entry name" value="GAL4"/>
    <property type="match status" value="1"/>
</dbReference>
<keyword evidence="3" id="KW-1185">Reference proteome</keyword>
<proteinExistence type="predicted"/>
<evidence type="ECO:0000313" key="2">
    <source>
        <dbReference type="EMBL" id="KIK08851.1"/>
    </source>
</evidence>
<dbReference type="GO" id="GO:0008270">
    <property type="term" value="F:zinc ion binding"/>
    <property type="evidence" value="ECO:0007669"/>
    <property type="project" value="InterPro"/>
</dbReference>
<dbReference type="InterPro" id="IPR036864">
    <property type="entry name" value="Zn2-C6_fun-type_DNA-bd_sf"/>
</dbReference>
<dbReference type="Proteomes" id="UP000054477">
    <property type="component" value="Unassembled WGS sequence"/>
</dbReference>
<dbReference type="STRING" id="1095629.A0A0C9XV05"/>
<dbReference type="SMART" id="SM00066">
    <property type="entry name" value="GAL4"/>
    <property type="match status" value="1"/>
</dbReference>
<dbReference type="OrthoDB" id="2123952at2759"/>
<feature type="domain" description="Zn(2)-C6 fungal-type" evidence="1">
    <location>
        <begin position="24"/>
        <end position="54"/>
    </location>
</feature>
<dbReference type="AlphaFoldDB" id="A0A0C9XV05"/>
<gene>
    <name evidence="2" type="ORF">K443DRAFT_493834</name>
</gene>
<reference evidence="2 3" key="1">
    <citation type="submission" date="2014-04" db="EMBL/GenBank/DDBJ databases">
        <authorList>
            <consortium name="DOE Joint Genome Institute"/>
            <person name="Kuo A."/>
            <person name="Kohler A."/>
            <person name="Nagy L.G."/>
            <person name="Floudas D."/>
            <person name="Copeland A."/>
            <person name="Barry K.W."/>
            <person name="Cichocki N."/>
            <person name="Veneault-Fourrey C."/>
            <person name="LaButti K."/>
            <person name="Lindquist E.A."/>
            <person name="Lipzen A."/>
            <person name="Lundell T."/>
            <person name="Morin E."/>
            <person name="Murat C."/>
            <person name="Sun H."/>
            <person name="Tunlid A."/>
            <person name="Henrissat B."/>
            <person name="Grigoriev I.V."/>
            <person name="Hibbett D.S."/>
            <person name="Martin F."/>
            <person name="Nordberg H.P."/>
            <person name="Cantor M.N."/>
            <person name="Hua S.X."/>
        </authorList>
    </citation>
    <scope>NUCLEOTIDE SEQUENCE [LARGE SCALE GENOMIC DNA]</scope>
    <source>
        <strain evidence="2 3">LaAM-08-1</strain>
    </source>
</reference>
<sequence>MNSQPPNPAADNGASAWPRRASKACASCRRDKIRCDGARPCSGCIKRGYGSEQCKDGCEPCRRARVRCEDGKPCQRCRQLHIECAEEATIALPRQEVPTSMISSRTVRGSSDRAKLACANCRRDNKKVMPFPAMNLVCSLSST</sequence>
<dbReference type="Gene3D" id="4.10.240.10">
    <property type="entry name" value="Zn(2)-C6 fungal-type DNA-binding domain"/>
    <property type="match status" value="2"/>
</dbReference>
<dbReference type="SUPFAM" id="SSF57701">
    <property type="entry name" value="Zn2/Cys6 DNA-binding domain"/>
    <property type="match status" value="2"/>
</dbReference>
<evidence type="ECO:0000259" key="1">
    <source>
        <dbReference type="PROSITE" id="PS50048"/>
    </source>
</evidence>
<dbReference type="GO" id="GO:0000981">
    <property type="term" value="F:DNA-binding transcription factor activity, RNA polymerase II-specific"/>
    <property type="evidence" value="ECO:0007669"/>
    <property type="project" value="InterPro"/>
</dbReference>
<evidence type="ECO:0000313" key="3">
    <source>
        <dbReference type="Proteomes" id="UP000054477"/>
    </source>
</evidence>
<accession>A0A0C9XV05</accession>
<dbReference type="InterPro" id="IPR001138">
    <property type="entry name" value="Zn2Cys6_DnaBD"/>
</dbReference>